<dbReference type="NCBIfam" id="TIGR00350">
    <property type="entry name" value="lytR_cpsA_psr"/>
    <property type="match status" value="1"/>
</dbReference>
<protein>
    <submittedName>
        <fullName evidence="4">LytR family transcriptional attenuator</fullName>
    </submittedName>
</protein>
<comment type="caution">
    <text evidence="4">The sequence shown here is derived from an EMBL/GenBank/DDBJ whole genome shotgun (WGS) entry which is preliminary data.</text>
</comment>
<keyword evidence="2" id="KW-1133">Transmembrane helix</keyword>
<dbReference type="InterPro" id="IPR004474">
    <property type="entry name" value="LytR_CpsA_psr"/>
</dbReference>
<feature type="transmembrane region" description="Helical" evidence="2">
    <location>
        <begin position="64"/>
        <end position="84"/>
    </location>
</feature>
<dbReference type="Gene3D" id="3.40.630.190">
    <property type="entry name" value="LCP protein"/>
    <property type="match status" value="1"/>
</dbReference>
<feature type="transmembrane region" description="Helical" evidence="2">
    <location>
        <begin position="31"/>
        <end position="52"/>
    </location>
</feature>
<dbReference type="InterPro" id="IPR050922">
    <property type="entry name" value="LytR/CpsA/Psr_CW_biosynth"/>
</dbReference>
<proteinExistence type="inferred from homology"/>
<evidence type="ECO:0000259" key="3">
    <source>
        <dbReference type="Pfam" id="PF03816"/>
    </source>
</evidence>
<keyword evidence="2" id="KW-0472">Membrane</keyword>
<feature type="transmembrane region" description="Helical" evidence="2">
    <location>
        <begin position="104"/>
        <end position="123"/>
    </location>
</feature>
<reference evidence="4 5" key="1">
    <citation type="submission" date="2019-06" db="EMBL/GenBank/DDBJ databases">
        <title>Sequencing the genomes of 1000 actinobacteria strains.</title>
        <authorList>
            <person name="Klenk H.-P."/>
        </authorList>
    </citation>
    <scope>NUCLEOTIDE SEQUENCE [LARGE SCALE GENOMIC DNA]</scope>
    <source>
        <strain evidence="4 5">DSM 26477</strain>
    </source>
</reference>
<dbReference type="Pfam" id="PF03816">
    <property type="entry name" value="LytR_cpsA_psr"/>
    <property type="match status" value="1"/>
</dbReference>
<keyword evidence="2" id="KW-0812">Transmembrane</keyword>
<dbReference type="EMBL" id="VFOM01000001">
    <property type="protein sequence ID" value="TQL48665.1"/>
    <property type="molecule type" value="Genomic_DNA"/>
</dbReference>
<comment type="similarity">
    <text evidence="1">Belongs to the LytR/CpsA/Psr (LCP) family.</text>
</comment>
<gene>
    <name evidence="4" type="ORF">FB562_1763</name>
</gene>
<evidence type="ECO:0000256" key="2">
    <source>
        <dbReference type="SAM" id="Phobius"/>
    </source>
</evidence>
<feature type="domain" description="Cell envelope-related transcriptional attenuator" evidence="3">
    <location>
        <begin position="168"/>
        <end position="346"/>
    </location>
</feature>
<dbReference type="RefSeq" id="WP_246081405.1">
    <property type="nucleotide sequence ID" value="NZ_VFOM01000001.1"/>
</dbReference>
<dbReference type="PANTHER" id="PTHR33392:SF6">
    <property type="entry name" value="POLYISOPRENYL-TEICHOIC ACID--PEPTIDOGLYCAN TEICHOIC ACID TRANSFERASE TAGU"/>
    <property type="match status" value="1"/>
</dbReference>
<dbReference type="PANTHER" id="PTHR33392">
    <property type="entry name" value="POLYISOPRENYL-TEICHOIC ACID--PEPTIDOGLYCAN TEICHOIC ACID TRANSFERASE TAGU"/>
    <property type="match status" value="1"/>
</dbReference>
<organism evidence="4 5">
    <name type="scientific">Homoserinimonas aerilata</name>
    <dbReference type="NCBI Taxonomy" id="1162970"/>
    <lineage>
        <taxon>Bacteria</taxon>
        <taxon>Bacillati</taxon>
        <taxon>Actinomycetota</taxon>
        <taxon>Actinomycetes</taxon>
        <taxon>Micrococcales</taxon>
        <taxon>Microbacteriaceae</taxon>
        <taxon>Homoserinimonas</taxon>
    </lineage>
</organism>
<evidence type="ECO:0000313" key="5">
    <source>
        <dbReference type="Proteomes" id="UP000317998"/>
    </source>
</evidence>
<dbReference type="Proteomes" id="UP000317998">
    <property type="component" value="Unassembled WGS sequence"/>
</dbReference>
<name>A0A542YKN8_9MICO</name>
<dbReference type="AlphaFoldDB" id="A0A542YKN8"/>
<keyword evidence="5" id="KW-1185">Reference proteome</keyword>
<accession>A0A542YKN8</accession>
<evidence type="ECO:0000256" key="1">
    <source>
        <dbReference type="ARBA" id="ARBA00006068"/>
    </source>
</evidence>
<evidence type="ECO:0000313" key="4">
    <source>
        <dbReference type="EMBL" id="TQL48665.1"/>
    </source>
</evidence>
<sequence>MTKRAWWLVVLNLFIPGTAQMLAGNRRLGRFGVSATFLLWALLLVALLVFLLNRTLLIMAATNPIVLTVVQVLLSAYAVLWVVLTLDALRLVRLVRASSGARPFIAGLAVVALVAVAGGAAYAGHLAGVTRDTISSVFDSGDYAEPIDGRYNIMLLGGDAGPDRMGLRPDSISVVSVDAETGSTTIVGLPRNLEHATFSAGSPLFDVWPTGYDCGDECLLGYLYTVGMENSDLYPDAEAHGSNAGVEAMRDAVEGVTGLTMQYYVLIDMQGFSDLVDALGGIDVTVPERLAYGPVTATEPYGYFEAGPQHMGGESALWYARSRFDGNDFERMARQRQVQEAIIAQVDPANVVTKFEAVANAGAQVVKTDIPQVMLGLFVDMASKARGLPLNTVEIAPPDVDTANPDFEVIHSMVQGALLSPSAPPAQ</sequence>